<feature type="region of interest" description="Disordered" evidence="2">
    <location>
        <begin position="1"/>
        <end position="21"/>
    </location>
</feature>
<keyword evidence="1" id="KW-0175">Coiled coil</keyword>
<feature type="region of interest" description="Disordered" evidence="2">
    <location>
        <begin position="151"/>
        <end position="201"/>
    </location>
</feature>
<organism evidence="3 4">
    <name type="scientific">Perkinsus olseni</name>
    <name type="common">Perkinsus atlanticus</name>
    <dbReference type="NCBI Taxonomy" id="32597"/>
    <lineage>
        <taxon>Eukaryota</taxon>
        <taxon>Sar</taxon>
        <taxon>Alveolata</taxon>
        <taxon>Perkinsozoa</taxon>
        <taxon>Perkinsea</taxon>
        <taxon>Perkinsida</taxon>
        <taxon>Perkinsidae</taxon>
        <taxon>Perkinsus</taxon>
    </lineage>
</organism>
<feature type="compositionally biased region" description="Pro residues" evidence="2">
    <location>
        <begin position="186"/>
        <end position="195"/>
    </location>
</feature>
<dbReference type="Proteomes" id="UP000570595">
    <property type="component" value="Unassembled WGS sequence"/>
</dbReference>
<proteinExistence type="predicted"/>
<evidence type="ECO:0000256" key="2">
    <source>
        <dbReference type="SAM" id="MobiDB-lite"/>
    </source>
</evidence>
<dbReference type="AlphaFoldDB" id="A0A7J6LWG7"/>
<gene>
    <name evidence="3" type="ORF">FOZ61_001525</name>
</gene>
<sequence>MQTTLLGSSMAPPPSIPTTGLLSRTMIPQQLGTAGSFSSGSGLLAPSFSIHNVITQTALSQKEISEAIAKLQGWWISGSGSGTYYFVAQDGNIHCYKQEKVSPGDIMPAGSKRLVRQERCIQLRVVRGPDRQPQVWAGPLKFERSEGGRVVWTGSDHRGPKQFTWQRIRNPTDQSSQPSSALRAPSPTPPSPPDLPHAASPTPAIKRHAEAASDQLHSTPLRRQSCSSAIRSGSFEGARCHRRLSAEITTTVTPVDLKSKELPSCGASSESTHNLREVYSTAVSTAQSTPIGSHAEAASVKGHPGSLDMNVIEDGLKTRRNSVVDTFPTKVDLDKHSTVELPRGASGSETDLLSTRTDPSRAACMQTCSCPNSSQVADSLKSFMEEVRTELNAQRDLIHTIQEEARDAVEKLRAELRQSQLDPEGLTRLLDDLDNREAEVHDMGKSTMALQSQVLALGQDVRIIRSDMGRLRDRLLVTDAASLRLERVASIGPLSDISSSRGPLTPPHASSDTVRIDQTESRSDTEWGAPPGKEAAYQAGPTEEAGSVAETLEWDSDIDSLDET</sequence>
<reference evidence="3 4" key="1">
    <citation type="submission" date="2020-04" db="EMBL/GenBank/DDBJ databases">
        <title>Perkinsus olseni comparative genomics.</title>
        <authorList>
            <person name="Bogema D.R."/>
        </authorList>
    </citation>
    <scope>NUCLEOTIDE SEQUENCE [LARGE SCALE GENOMIC DNA]</scope>
    <source>
        <strain evidence="3">ATCC PRA-179</strain>
    </source>
</reference>
<dbReference type="OrthoDB" id="10292885at2759"/>
<feature type="compositionally biased region" description="Polar residues" evidence="2">
    <location>
        <begin position="496"/>
        <end position="513"/>
    </location>
</feature>
<comment type="caution">
    <text evidence="3">The sequence shown here is derived from an EMBL/GenBank/DDBJ whole genome shotgun (WGS) entry which is preliminary data.</text>
</comment>
<feature type="coiled-coil region" evidence="1">
    <location>
        <begin position="384"/>
        <end position="422"/>
    </location>
</feature>
<accession>A0A7J6LWG7</accession>
<evidence type="ECO:0000313" key="3">
    <source>
        <dbReference type="EMBL" id="KAF4663623.1"/>
    </source>
</evidence>
<feature type="region of interest" description="Disordered" evidence="2">
    <location>
        <begin position="494"/>
        <end position="564"/>
    </location>
</feature>
<feature type="compositionally biased region" description="Polar residues" evidence="2">
    <location>
        <begin position="163"/>
        <end position="177"/>
    </location>
</feature>
<feature type="compositionally biased region" description="Acidic residues" evidence="2">
    <location>
        <begin position="552"/>
        <end position="564"/>
    </location>
</feature>
<dbReference type="EMBL" id="JABAHT010000138">
    <property type="protein sequence ID" value="KAF4663623.1"/>
    <property type="molecule type" value="Genomic_DNA"/>
</dbReference>
<evidence type="ECO:0000256" key="1">
    <source>
        <dbReference type="SAM" id="Coils"/>
    </source>
</evidence>
<name>A0A7J6LWG7_PEROL</name>
<protein>
    <submittedName>
        <fullName evidence="3">Uncharacterized protein</fullName>
    </submittedName>
</protein>
<evidence type="ECO:0000313" key="4">
    <source>
        <dbReference type="Proteomes" id="UP000570595"/>
    </source>
</evidence>
<feature type="compositionally biased region" description="Basic and acidic residues" evidence="2">
    <location>
        <begin position="514"/>
        <end position="525"/>
    </location>
</feature>